<name>A0A6J5NJA2_9CAUD</name>
<evidence type="ECO:0000313" key="1">
    <source>
        <dbReference type="EMBL" id="CAB4157816.1"/>
    </source>
</evidence>
<dbReference type="EMBL" id="LR796655">
    <property type="protein sequence ID" value="CAB4157816.1"/>
    <property type="molecule type" value="Genomic_DNA"/>
</dbReference>
<organism evidence="1">
    <name type="scientific">uncultured Caudovirales phage</name>
    <dbReference type="NCBI Taxonomy" id="2100421"/>
    <lineage>
        <taxon>Viruses</taxon>
        <taxon>Duplodnaviria</taxon>
        <taxon>Heunggongvirae</taxon>
        <taxon>Uroviricota</taxon>
        <taxon>Caudoviricetes</taxon>
        <taxon>Peduoviridae</taxon>
        <taxon>Maltschvirus</taxon>
        <taxon>Maltschvirus maltsch</taxon>
    </lineage>
</organism>
<accession>A0A6J5NJA2</accession>
<gene>
    <name evidence="1" type="ORF">UFOVP678_49</name>
</gene>
<proteinExistence type="predicted"/>
<protein>
    <submittedName>
        <fullName evidence="1">Uncharacterized protein</fullName>
    </submittedName>
</protein>
<reference evidence="1" key="1">
    <citation type="submission" date="2020-04" db="EMBL/GenBank/DDBJ databases">
        <authorList>
            <person name="Chiriac C."/>
            <person name="Salcher M."/>
            <person name="Ghai R."/>
            <person name="Kavagutti S V."/>
        </authorList>
    </citation>
    <scope>NUCLEOTIDE SEQUENCE</scope>
</reference>
<sequence>MAQIIDKQMSATEIIRKDLARGGFTKEEDKFLKGLALLIQQNKAVVVRHNNTVFVGIRKEPGVLEVHMYTIDNPTMLLGAMKVGIDSVKKAGIKKLVSETDNYKLITMMQKMGLPVQVNKKGKSFAWSLEIK</sequence>